<dbReference type="Proteomes" id="UP000070257">
    <property type="component" value="Unassembled WGS sequence"/>
</dbReference>
<keyword evidence="5" id="KW-1185">Reference proteome</keyword>
<feature type="binding site" evidence="2">
    <location>
        <position position="35"/>
    </location>
    <ligand>
        <name>Mg(2+)</name>
        <dbReference type="ChEBI" id="CHEBI:18420"/>
    </ligand>
</feature>
<sequence>MRNSATLGSEKLGVEEPEKPVGGGRVPLHVGVIPDGNRRYAQEKGLSKAEAHALGAEKVEDLLEWSLDLGIRYVTTYAFSTKNFKRPDEEREALMEIYSEKFREIARDERIHENEVQVRAIGRKRLFPPGVRSAIRVAEEATCGYDRFHLTIGIGYGGRAEIVDAVRKLCRRVTRGDLSVDEIDEGRLNSAMYYPSLPDPDLVIRTSGEKRISGFLLWQAAGSKLHFVDKYWPEFGKQDFMNAIGDWKNHRYRDSS</sequence>
<dbReference type="EC" id="2.5.1.89" evidence="2"/>
<feature type="binding site" evidence="2">
    <location>
        <position position="86"/>
    </location>
    <ligand>
        <name>substrate</name>
    </ligand>
</feature>
<dbReference type="InterPro" id="IPR018520">
    <property type="entry name" value="UPP_synth-like_CS"/>
</dbReference>
<protein>
    <recommendedName>
        <fullName evidence="2">Tritrans,polycis-undecaprenyl-diphosphate synthase (geranylgeranyl-diphosphate specific)</fullName>
        <ecNumber evidence="2">2.5.1.89</ecNumber>
    </recommendedName>
    <alternativeName>
        <fullName evidence="2">Undecaprenyl diphosphate synthase</fullName>
        <shortName evidence="2">UDS</shortName>
    </alternativeName>
    <alternativeName>
        <fullName evidence="2">Undecaprenyl pyrophosphate synthase</fullName>
        <shortName evidence="2">UPP synthase</shortName>
    </alternativeName>
</protein>
<comment type="caution">
    <text evidence="4">The sequence shown here is derived from an EMBL/GenBank/DDBJ whole genome shotgun (WGS) entry which is preliminary data.</text>
</comment>
<comment type="subunit">
    <text evidence="2">Homodimer.</text>
</comment>
<comment type="similarity">
    <text evidence="2">Belongs to the UPP synthase family.</text>
</comment>
<feature type="binding site" evidence="2">
    <location>
        <position position="52"/>
    </location>
    <ligand>
        <name>substrate</name>
    </ligand>
</feature>
<dbReference type="EMBL" id="LHXT01000014">
    <property type="protein sequence ID" value="KXA98585.1"/>
    <property type="molecule type" value="Genomic_DNA"/>
</dbReference>
<dbReference type="GO" id="GO:0016094">
    <property type="term" value="P:polyprenol biosynthetic process"/>
    <property type="evidence" value="ECO:0007669"/>
    <property type="project" value="TreeGrafter"/>
</dbReference>
<feature type="region of interest" description="Disordered" evidence="3">
    <location>
        <begin position="1"/>
        <end position="27"/>
    </location>
</feature>
<dbReference type="NCBIfam" id="TIGR00055">
    <property type="entry name" value="uppS"/>
    <property type="match status" value="1"/>
</dbReference>
<feature type="binding site" evidence="2">
    <location>
        <position position="84"/>
    </location>
    <ligand>
        <name>substrate</name>
    </ligand>
</feature>
<keyword evidence="1 2" id="KW-0808">Transferase</keyword>
<comment type="catalytic activity">
    <reaction evidence="2">
        <text>geranylgeranyl diphosphate + 7 isopentenyl diphosphate = tri-trans,hepta-cis-undecaprenyl diphosphate + 7 diphosphate</text>
        <dbReference type="Rhea" id="RHEA:27622"/>
        <dbReference type="ChEBI" id="CHEBI:33019"/>
        <dbReference type="ChEBI" id="CHEBI:57533"/>
        <dbReference type="ChEBI" id="CHEBI:60388"/>
        <dbReference type="ChEBI" id="CHEBI:128769"/>
        <dbReference type="EC" id="2.5.1.89"/>
    </reaction>
</comment>
<dbReference type="CDD" id="cd00475">
    <property type="entry name" value="Cis_IPPS"/>
    <property type="match status" value="1"/>
</dbReference>
<name>A0A656YWT7_9EURY</name>
<feature type="binding site" evidence="2">
    <location>
        <position position="48"/>
    </location>
    <ligand>
        <name>substrate</name>
    </ligand>
</feature>
<feature type="binding site" evidence="2">
    <location>
        <position position="205"/>
    </location>
    <ligand>
        <name>substrate</name>
    </ligand>
</feature>
<dbReference type="InterPro" id="IPR001441">
    <property type="entry name" value="UPP_synth-like"/>
</dbReference>
<proteinExistence type="inferred from homology"/>
<dbReference type="HAMAP" id="MF_01139">
    <property type="entry name" value="ISPT"/>
    <property type="match status" value="1"/>
</dbReference>
<keyword evidence="2" id="KW-0460">Magnesium</keyword>
<organism evidence="4 5">
    <name type="scientific">candidate division MSBL1 archaeon SCGC-AAA259J03</name>
    <dbReference type="NCBI Taxonomy" id="1698269"/>
    <lineage>
        <taxon>Archaea</taxon>
        <taxon>Methanobacteriati</taxon>
        <taxon>Methanobacteriota</taxon>
        <taxon>candidate division MSBL1</taxon>
    </lineage>
</organism>
<dbReference type="GO" id="GO:0045547">
    <property type="term" value="F:ditrans,polycis-polyprenyl diphosphate synthase [(2E,6E)-farnesyl diphosphate specific] activity"/>
    <property type="evidence" value="ECO:0007669"/>
    <property type="project" value="TreeGrafter"/>
</dbReference>
<dbReference type="Gene3D" id="3.40.1180.10">
    <property type="entry name" value="Decaprenyl diphosphate synthase-like"/>
    <property type="match status" value="1"/>
</dbReference>
<dbReference type="PANTHER" id="PTHR10291">
    <property type="entry name" value="DEHYDRODOLICHYL DIPHOSPHATE SYNTHASE FAMILY MEMBER"/>
    <property type="match status" value="1"/>
</dbReference>
<comment type="caution">
    <text evidence="2">Lacks conserved residue(s) required for the propagation of feature annotation.</text>
</comment>
<evidence type="ECO:0000256" key="2">
    <source>
        <dbReference type="HAMAP-Rule" id="MF_01139"/>
    </source>
</evidence>
<dbReference type="AlphaFoldDB" id="A0A656YWT7"/>
<feature type="binding site" evidence="2">
    <location>
        <begin position="36"/>
        <end position="39"/>
    </location>
    <ligand>
        <name>substrate</name>
    </ligand>
</feature>
<dbReference type="GO" id="GO:0000287">
    <property type="term" value="F:magnesium ion binding"/>
    <property type="evidence" value="ECO:0007669"/>
    <property type="project" value="UniProtKB-UniRule"/>
</dbReference>
<feature type="active site" description="Proton acceptor" evidence="2">
    <location>
        <position position="83"/>
    </location>
</feature>
<feature type="binding site" evidence="2">
    <location>
        <begin position="211"/>
        <end position="213"/>
    </location>
    <ligand>
        <name>substrate</name>
    </ligand>
</feature>
<evidence type="ECO:0000313" key="5">
    <source>
        <dbReference type="Proteomes" id="UP000070257"/>
    </source>
</evidence>
<dbReference type="InterPro" id="IPR036424">
    <property type="entry name" value="UPP_synth-like_sf"/>
</dbReference>
<evidence type="ECO:0000256" key="3">
    <source>
        <dbReference type="SAM" id="MobiDB-lite"/>
    </source>
</evidence>
<evidence type="ECO:0000256" key="1">
    <source>
        <dbReference type="ARBA" id="ARBA00022679"/>
    </source>
</evidence>
<dbReference type="PANTHER" id="PTHR10291:SF43">
    <property type="entry name" value="DEHYDRODOLICHYL DIPHOSPHATE SYNTHASE COMPLEX SUBUNIT DHDDS"/>
    <property type="match status" value="1"/>
</dbReference>
<feature type="active site" evidence="2">
    <location>
        <position position="35"/>
    </location>
</feature>
<dbReference type="SUPFAM" id="SSF64005">
    <property type="entry name" value="Undecaprenyl diphosphate synthase"/>
    <property type="match status" value="1"/>
</dbReference>
<accession>A0A656YWT7</accession>
<gene>
    <name evidence="2" type="primary">uppS</name>
    <name evidence="4" type="ORF">AKJ39_01545</name>
</gene>
<comment type="cofactor">
    <cofactor evidence="2">
        <name>Mg(2+)</name>
        <dbReference type="ChEBI" id="CHEBI:18420"/>
    </cofactor>
    <text evidence="2">Binds 2 magnesium ions per subunit.</text>
</comment>
<dbReference type="PROSITE" id="PS01066">
    <property type="entry name" value="UPP_SYNTHASE"/>
    <property type="match status" value="1"/>
</dbReference>
<dbReference type="Pfam" id="PF01255">
    <property type="entry name" value="Prenyltransf"/>
    <property type="match status" value="1"/>
</dbReference>
<comment type="function">
    <text evidence="2">Catalyzes the sequential condensation of isopentenyl diphosphate (IPP) with geranylgeranyl diphosphate (GGPP) to yield (2Z,6Z,10Z,14Z,18Z,22Z,26Z,30E,34E,38E)-undecaprenyl diphosphate (tritrans,heptacis-UPP). It is probably the precursor of glycosyl carrier lipids.</text>
</comment>
<reference evidence="4 5" key="1">
    <citation type="journal article" date="2016" name="Sci. Rep.">
        <title>Metabolic traits of an uncultured archaeal lineage -MSBL1- from brine pools of the Red Sea.</title>
        <authorList>
            <person name="Mwirichia R."/>
            <person name="Alam I."/>
            <person name="Rashid M."/>
            <person name="Vinu M."/>
            <person name="Ba-Alawi W."/>
            <person name="Anthony Kamau A."/>
            <person name="Kamanda Ngugi D."/>
            <person name="Goker M."/>
            <person name="Klenk H.P."/>
            <person name="Bajic V."/>
            <person name="Stingl U."/>
        </authorList>
    </citation>
    <scope>NUCLEOTIDE SEQUENCE [LARGE SCALE GENOMIC DNA]</scope>
    <source>
        <strain evidence="4">SCGC-AAA259J03</strain>
    </source>
</reference>
<evidence type="ECO:0000313" key="4">
    <source>
        <dbReference type="EMBL" id="KXA98585.1"/>
    </source>
</evidence>
<keyword evidence="2" id="KW-0479">Metal-binding</keyword>